<gene>
    <name evidence="1" type="ORF">JHL16_17800</name>
</gene>
<evidence type="ECO:0000313" key="1">
    <source>
        <dbReference type="EMBL" id="MBK1868211.1"/>
    </source>
</evidence>
<dbReference type="Proteomes" id="UP000616151">
    <property type="component" value="Unassembled WGS sequence"/>
</dbReference>
<sequence length="427" mass="46108">MTGTAHRADRAIRRYLLAGVASLGLLVLGVGGLAAMTKLSGAVIAPGRLVVDTNVKKVQHPSGGVIGAIRVREGDPVKAGQLLVRLDATVTEANLAIVSKSLDEFEARQARLKAERDGAAAISFPQGLLPDLSVGETSLFNLRHEARAGKRAQLKERITQLGDEISGLNQQKTAKAREIALIAEELEGIRKLWKQKLVSIGRVTLLERDAARLDGEHGRLIAAIAQAKGRVGETELQILQIDQDFRSEVAGELRDVEAKVAEYSERKIAAEDQLKRIDIKAPQDGVVHQLAVHTVGGVVQGGESLMLIVPVSDELTVEARIAPQDIDQIAAGQNALLRLSAFNQATTPELNGRLVTVAADLTTDEKTGISFYTARVSLPRSEIVRLKGLALAPGMPAEVFFPTHERTILSYLVKPLSDQMERAFREE</sequence>
<reference evidence="1" key="1">
    <citation type="submission" date="2021-01" db="EMBL/GenBank/DDBJ databases">
        <authorList>
            <person name="Sun Q."/>
        </authorList>
    </citation>
    <scope>NUCLEOTIDE SEQUENCE</scope>
    <source>
        <strain evidence="1">YIM B02566</strain>
    </source>
</reference>
<comment type="caution">
    <text evidence="1">The sequence shown here is derived from an EMBL/GenBank/DDBJ whole genome shotgun (WGS) entry which is preliminary data.</text>
</comment>
<accession>A0ACC5R6B5</accession>
<keyword evidence="2" id="KW-1185">Reference proteome</keyword>
<name>A0ACC5R6B5_9HYPH</name>
<proteinExistence type="predicted"/>
<protein>
    <submittedName>
        <fullName evidence="1">HlyD family type I secretion periplasmic adaptor subunit</fullName>
    </submittedName>
</protein>
<organism evidence="1 2">
    <name type="scientific">Taklimakanibacter albus</name>
    <dbReference type="NCBI Taxonomy" id="2800327"/>
    <lineage>
        <taxon>Bacteria</taxon>
        <taxon>Pseudomonadati</taxon>
        <taxon>Pseudomonadota</taxon>
        <taxon>Alphaproteobacteria</taxon>
        <taxon>Hyphomicrobiales</taxon>
        <taxon>Aestuariivirgaceae</taxon>
        <taxon>Taklimakanibacter</taxon>
    </lineage>
</organism>
<evidence type="ECO:0000313" key="2">
    <source>
        <dbReference type="Proteomes" id="UP000616151"/>
    </source>
</evidence>
<dbReference type="EMBL" id="JAENHL010000007">
    <property type="protein sequence ID" value="MBK1868211.1"/>
    <property type="molecule type" value="Genomic_DNA"/>
</dbReference>